<dbReference type="InterPro" id="IPR002885">
    <property type="entry name" value="PPR_rpt"/>
</dbReference>
<dbReference type="InterPro" id="IPR051240">
    <property type="entry name" value="Mito_RNA-Proc/Resp"/>
</dbReference>
<dbReference type="PANTHER" id="PTHR47933:SF11">
    <property type="entry name" value="PENTATRICOPEPTIDE REPEAT-CONTAINING PROTEIN 2"/>
    <property type="match status" value="1"/>
</dbReference>
<dbReference type="Gene3D" id="1.25.40.10">
    <property type="entry name" value="Tetratricopeptide repeat domain"/>
    <property type="match status" value="2"/>
</dbReference>
<reference evidence="3" key="1">
    <citation type="submission" date="2021-10" db="EMBL/GenBank/DDBJ databases">
        <authorList>
            <person name="Piombo E."/>
        </authorList>
    </citation>
    <scope>NUCLEOTIDE SEQUENCE</scope>
</reference>
<dbReference type="Pfam" id="PF01535">
    <property type="entry name" value="PPR"/>
    <property type="match status" value="1"/>
</dbReference>
<keyword evidence="1" id="KW-0677">Repeat</keyword>
<dbReference type="Pfam" id="PF13812">
    <property type="entry name" value="PPR_3"/>
    <property type="match status" value="1"/>
</dbReference>
<evidence type="ECO:0008006" key="5">
    <source>
        <dbReference type="Google" id="ProtNLM"/>
    </source>
</evidence>
<evidence type="ECO:0000313" key="3">
    <source>
        <dbReference type="EMBL" id="CAH0052689.1"/>
    </source>
</evidence>
<name>A0A9P0EL84_9HYPO</name>
<feature type="repeat" description="PPR" evidence="2">
    <location>
        <begin position="365"/>
        <end position="399"/>
    </location>
</feature>
<accession>A0A9P0EL84</accession>
<dbReference type="GO" id="GO:0003729">
    <property type="term" value="F:mRNA binding"/>
    <property type="evidence" value="ECO:0007669"/>
    <property type="project" value="TreeGrafter"/>
</dbReference>
<dbReference type="InterPro" id="IPR011990">
    <property type="entry name" value="TPR-like_helical_dom_sf"/>
</dbReference>
<evidence type="ECO:0000256" key="2">
    <source>
        <dbReference type="PROSITE-ProRule" id="PRU00708"/>
    </source>
</evidence>
<protein>
    <recommendedName>
        <fullName evidence="5">Complex I intermediate-associated protein 84</fullName>
    </recommendedName>
</protein>
<evidence type="ECO:0000313" key="4">
    <source>
        <dbReference type="Proteomes" id="UP000775872"/>
    </source>
</evidence>
<gene>
    <name evidence="3" type="ORF">CSOL1703_00004555</name>
</gene>
<keyword evidence="4" id="KW-1185">Reference proteome</keyword>
<dbReference type="PROSITE" id="PS51375">
    <property type="entry name" value="PPR"/>
    <property type="match status" value="1"/>
</dbReference>
<dbReference type="EMBL" id="CABFOC020000045">
    <property type="protein sequence ID" value="CAH0052689.1"/>
    <property type="molecule type" value="Genomic_DNA"/>
</dbReference>
<dbReference type="OrthoDB" id="185373at2759"/>
<dbReference type="Proteomes" id="UP000775872">
    <property type="component" value="Unassembled WGS sequence"/>
</dbReference>
<comment type="caution">
    <text evidence="3">The sequence shown here is derived from an EMBL/GenBank/DDBJ whole genome shotgun (WGS) entry which is preliminary data.</text>
</comment>
<dbReference type="PANTHER" id="PTHR47933">
    <property type="entry name" value="PENTATRICOPEPTIDE REPEAT-CONTAINING PROTEIN 1, MITOCHONDRIAL"/>
    <property type="match status" value="1"/>
</dbReference>
<sequence>MRANLARHARHLVVSRAAIAPSCAAYAAGSLPRRQVAPEALIRRNQFRRTFLDVLFKKPPREIRQPQYEPGWMQIMVWRSRILDNLRSQPREQLITAWRSFLHSKIKNKIPFNTTQAMQSRRLLEYLSAPDRSDEKRERLLSSDLLLAGKVLLEIEPIERSEEHLKLAKVLYTASVESSERPSEEPRYWSYLLLSMSRFGGANEALQELYEKWGTSSYSPYTTGQKSVVSSVAKGLAREGNEDQLVKLIEFADSNGYAYASGMQEAIVDFFAKKNRIPETQKWFTKPLSKGRKSVKSYQAVASFATRNNLQEWVKPLFLELGQEDPEKRYWDALLRAMLLAGMTLGEIKPIMSHMISLDGPLTPDIETFNSLLRAAMEMTDLVLAKSIFQISEEQGIRPNEETYLVLLSLYISSGSLADAKVAFQRLQEAGSIGASAPNGVWLEYFRTMNEYLLLLCRQQPSDFGHILELLVAVEDERIHLEPATVASLCLRFLENEQNFDVMDILSVHAFLYSEAQREVVQASFVSFCLDRNTSTSRAWDAYQLLNQFFQDLSFERRVQLLQGFFDRKRPDMATYVFGHMRQHRNRAYQPTLDTYVQCFEGFAKHPDREGTEMIHNMLKMDTRVQPNTRLYTALMLAHTSCGRSLKALDFWDEITQSAEGPSYESLQAVFWTLEKKSNGDKRARQIWDKIELMDLEVPPSVYMAYIGAIAGSGHEKEVRALIMKMASVTGSDPDAMVLGAAYNALPGQELQREFQEWAENRYHQQWAELKKKGRRMTENGLCQFRLNRVLKA</sequence>
<organism evidence="3 4">
    <name type="scientific">Clonostachys solani</name>
    <dbReference type="NCBI Taxonomy" id="160281"/>
    <lineage>
        <taxon>Eukaryota</taxon>
        <taxon>Fungi</taxon>
        <taxon>Dikarya</taxon>
        <taxon>Ascomycota</taxon>
        <taxon>Pezizomycotina</taxon>
        <taxon>Sordariomycetes</taxon>
        <taxon>Hypocreomycetidae</taxon>
        <taxon>Hypocreales</taxon>
        <taxon>Bionectriaceae</taxon>
        <taxon>Clonostachys</taxon>
    </lineage>
</organism>
<proteinExistence type="predicted"/>
<dbReference type="AlphaFoldDB" id="A0A9P0EL84"/>
<evidence type="ECO:0000256" key="1">
    <source>
        <dbReference type="ARBA" id="ARBA00022737"/>
    </source>
</evidence>